<dbReference type="STRING" id="708187.A0A1Q8S6D9"/>
<dbReference type="AlphaFoldDB" id="A0A1Q8S6D9"/>
<organism evidence="1 2">
    <name type="scientific">Colletotrichum chlorophyti</name>
    <dbReference type="NCBI Taxonomy" id="708187"/>
    <lineage>
        <taxon>Eukaryota</taxon>
        <taxon>Fungi</taxon>
        <taxon>Dikarya</taxon>
        <taxon>Ascomycota</taxon>
        <taxon>Pezizomycotina</taxon>
        <taxon>Sordariomycetes</taxon>
        <taxon>Hypocreomycetidae</taxon>
        <taxon>Glomerellales</taxon>
        <taxon>Glomerellaceae</taxon>
        <taxon>Colletotrichum</taxon>
    </lineage>
</organism>
<gene>
    <name evidence="1" type="ORF">CCHL11_02252</name>
</gene>
<proteinExistence type="predicted"/>
<protein>
    <submittedName>
        <fullName evidence="1">Uncharacterized protein</fullName>
    </submittedName>
</protein>
<evidence type="ECO:0000313" key="2">
    <source>
        <dbReference type="Proteomes" id="UP000186583"/>
    </source>
</evidence>
<keyword evidence="2" id="KW-1185">Reference proteome</keyword>
<dbReference type="EMBL" id="MPGH01000011">
    <property type="protein sequence ID" value="OLN97013.1"/>
    <property type="molecule type" value="Genomic_DNA"/>
</dbReference>
<dbReference type="Proteomes" id="UP000186583">
    <property type="component" value="Unassembled WGS sequence"/>
</dbReference>
<comment type="caution">
    <text evidence="1">The sequence shown here is derived from an EMBL/GenBank/DDBJ whole genome shotgun (WGS) entry which is preliminary data.</text>
</comment>
<sequence length="349" mass="39676">MFLLPVELQQKVLFELLSTRSACAFSLFVPEWAICEHTADPVNEVYGIQRIDVYTKPMDGSRGRFESGSKHDHIFFPARTDLVSEAVLVKLRARFPGALECAEKDLERARLRCFQQQWPRDPDGDVGKCMAAGALVFTERNRWNSNSGSGTAFETRVPPRWLMFNGFPNAPWTQFGTRRHAMTASVLEMRVLVDRGAAMLQIKWEALTSLEMLFLDLRLYGQGRAAEDAIRAAATGMRCLRLECLVIAGLRSGQGYVRPRGWEMCDWEEDDKETDGEMNWVKVFHGAVRKGGRLIFLDRRMANVDWKAWRTRAEREGLLPDVDESLARKQGDTTYLGHVGRVLGQGDDR</sequence>
<accession>A0A1Q8S6D9</accession>
<reference evidence="1 2" key="1">
    <citation type="submission" date="2016-11" db="EMBL/GenBank/DDBJ databases">
        <title>Draft Genome Assembly of Colletotrichum chlorophyti a pathogen of herbaceous plants.</title>
        <authorList>
            <person name="Gan P."/>
            <person name="Narusaka M."/>
            <person name="Tsushima A."/>
            <person name="Narusaka Y."/>
            <person name="Takano Y."/>
            <person name="Shirasu K."/>
        </authorList>
    </citation>
    <scope>NUCLEOTIDE SEQUENCE [LARGE SCALE GENOMIC DNA]</scope>
    <source>
        <strain evidence="1 2">NTL11</strain>
    </source>
</reference>
<dbReference type="OrthoDB" id="5104994at2759"/>
<name>A0A1Q8S6D9_9PEZI</name>
<evidence type="ECO:0000313" key="1">
    <source>
        <dbReference type="EMBL" id="OLN97013.1"/>
    </source>
</evidence>